<feature type="compositionally biased region" description="Acidic residues" evidence="1">
    <location>
        <begin position="367"/>
        <end position="395"/>
    </location>
</feature>
<feature type="compositionally biased region" description="Basic and acidic residues" evidence="1">
    <location>
        <begin position="37"/>
        <end position="53"/>
    </location>
</feature>
<feature type="region of interest" description="Disordered" evidence="1">
    <location>
        <begin position="548"/>
        <end position="607"/>
    </location>
</feature>
<reference evidence="3" key="1">
    <citation type="submission" date="2014-04" db="EMBL/GenBank/DDBJ databases">
        <title>Evolutionary Origins and Diversification of the Mycorrhizal Mutualists.</title>
        <authorList>
            <consortium name="DOE Joint Genome Institute"/>
            <consortium name="Mycorrhizal Genomics Consortium"/>
            <person name="Kohler A."/>
            <person name="Kuo A."/>
            <person name="Nagy L.G."/>
            <person name="Floudas D."/>
            <person name="Copeland A."/>
            <person name="Barry K.W."/>
            <person name="Cichocki N."/>
            <person name="Veneault-Fourrey C."/>
            <person name="LaButti K."/>
            <person name="Lindquist E.A."/>
            <person name="Lipzen A."/>
            <person name="Lundell T."/>
            <person name="Morin E."/>
            <person name="Murat C."/>
            <person name="Riley R."/>
            <person name="Ohm R."/>
            <person name="Sun H."/>
            <person name="Tunlid A."/>
            <person name="Henrissat B."/>
            <person name="Grigoriev I.V."/>
            <person name="Hibbett D.S."/>
            <person name="Martin F."/>
        </authorList>
    </citation>
    <scope>NUCLEOTIDE SEQUENCE [LARGE SCALE GENOMIC DNA]</scope>
    <source>
        <strain evidence="3">FD-334 SS-4</strain>
    </source>
</reference>
<feature type="compositionally biased region" description="Pro residues" evidence="1">
    <location>
        <begin position="595"/>
        <end position="607"/>
    </location>
</feature>
<feature type="compositionally biased region" description="Basic and acidic residues" evidence="1">
    <location>
        <begin position="219"/>
        <end position="233"/>
    </location>
</feature>
<sequence>MGFDIEPDEEWKQILKVRIQSDLQSMASEVRQQSLAELRDSNHGPDDKKRLTDDYRARMATIKESAVEQYNIELEKERNKRRWMAGEPMQPGWSQSIAEEQQHAFDSLKHSRDMPVSPTHLQATFRSLSRASMRAPSPGLFPEAEFEPDEDWKKQRIARIRLGFQPKVQHARDKKDLELRKSMITPEDRKRIEDEYDARMANIDALSLDEFNFELDKERTRRRERRLHGDKGDQPVPEDIPWTTKSYSIDGEPLLKPPVRAPARRESTASVQAARDSILEPDDKWKEKLRVRIDTELKDMVRSLNDTHFSQLRQVADQFAQIELEHKTAMDRIEEQTKSRYESELARERLRRRGISDTNDADKEESSESGEDEEDDDVVDGDDNVFDDEEIDPEAESEKERHERLARQSEEADKREQAIRAREFNVARREIEAKKKAAEAKLVNDDDIDAIKKSLKEERVKFKDLAPEDDDELPADADLEPVPPPEDGEPKPTSSASDAATVSGLEKARRKAEAIEDQFREYDTINEDLFEDPKWIEEQSYIWQQLQYQQQADMIQRKRQEQRARHDSMGSGSGDGGSYGSYSPGSSPATSKMHMPPPAPIPIIPQMPPVNRSHVPVTPWAPVSSLSLATAAANKAAAVPPSPTIPRKPSLLGQMGGNLGGSTPMGIPKPRTGSISSGSFDHPGPSPSPRNVPVVVPANNLYARVAMVKSRSNGGLEGSQ</sequence>
<organism evidence="2 3">
    <name type="scientific">Hypholoma sublateritium (strain FD-334 SS-4)</name>
    <dbReference type="NCBI Taxonomy" id="945553"/>
    <lineage>
        <taxon>Eukaryota</taxon>
        <taxon>Fungi</taxon>
        <taxon>Dikarya</taxon>
        <taxon>Basidiomycota</taxon>
        <taxon>Agaricomycotina</taxon>
        <taxon>Agaricomycetes</taxon>
        <taxon>Agaricomycetidae</taxon>
        <taxon>Agaricales</taxon>
        <taxon>Agaricineae</taxon>
        <taxon>Strophariaceae</taxon>
        <taxon>Hypholoma</taxon>
    </lineage>
</organism>
<feature type="region of interest" description="Disordered" evidence="1">
    <location>
        <begin position="636"/>
        <end position="693"/>
    </location>
</feature>
<proteinExistence type="predicted"/>
<dbReference type="STRING" id="945553.A0A0D2P7K2"/>
<keyword evidence="3" id="KW-1185">Reference proteome</keyword>
<evidence type="ECO:0000313" key="3">
    <source>
        <dbReference type="Proteomes" id="UP000054270"/>
    </source>
</evidence>
<feature type="compositionally biased region" description="Basic and acidic residues" evidence="1">
    <location>
        <begin position="555"/>
        <end position="568"/>
    </location>
</feature>
<feature type="compositionally biased region" description="Basic and acidic residues" evidence="1">
    <location>
        <begin position="396"/>
        <end position="429"/>
    </location>
</feature>
<feature type="region of interest" description="Disordered" evidence="1">
    <location>
        <begin position="459"/>
        <end position="522"/>
    </location>
</feature>
<feature type="compositionally biased region" description="Basic and acidic residues" evidence="1">
    <location>
        <begin position="330"/>
        <end position="348"/>
    </location>
</feature>
<feature type="region of interest" description="Disordered" evidence="1">
    <location>
        <begin position="330"/>
        <end position="429"/>
    </location>
</feature>
<name>A0A0D2P7K2_HYPSF</name>
<evidence type="ECO:0000313" key="2">
    <source>
        <dbReference type="EMBL" id="KJA26949.1"/>
    </source>
</evidence>
<feature type="compositionally biased region" description="Basic and acidic residues" evidence="1">
    <location>
        <begin position="511"/>
        <end position="522"/>
    </location>
</feature>
<feature type="region of interest" description="Disordered" evidence="1">
    <location>
        <begin position="28"/>
        <end position="53"/>
    </location>
</feature>
<feature type="region of interest" description="Disordered" evidence="1">
    <location>
        <begin position="219"/>
        <end position="275"/>
    </location>
</feature>
<dbReference type="AlphaFoldDB" id="A0A0D2P7K2"/>
<protein>
    <submittedName>
        <fullName evidence="2">Uncharacterized protein</fullName>
    </submittedName>
</protein>
<dbReference type="OrthoDB" id="2723779at2759"/>
<dbReference type="EMBL" id="KN817526">
    <property type="protein sequence ID" value="KJA26949.1"/>
    <property type="molecule type" value="Genomic_DNA"/>
</dbReference>
<gene>
    <name evidence="2" type="ORF">HYPSUDRAFT_198721</name>
</gene>
<accession>A0A0D2P7K2</accession>
<feature type="compositionally biased region" description="Acidic residues" evidence="1">
    <location>
        <begin position="467"/>
        <end position="479"/>
    </location>
</feature>
<dbReference type="Proteomes" id="UP000054270">
    <property type="component" value="Unassembled WGS sequence"/>
</dbReference>
<evidence type="ECO:0000256" key="1">
    <source>
        <dbReference type="SAM" id="MobiDB-lite"/>
    </source>
</evidence>